<keyword evidence="1" id="KW-0456">Lyase</keyword>
<dbReference type="AlphaFoldDB" id="A0A6J7Q697"/>
<name>A0A6J7Q697_9ZZZZ</name>
<dbReference type="GO" id="GO:0005829">
    <property type="term" value="C:cytosol"/>
    <property type="evidence" value="ECO:0007669"/>
    <property type="project" value="TreeGrafter"/>
</dbReference>
<dbReference type="GO" id="GO:0016831">
    <property type="term" value="F:carboxy-lyase activity"/>
    <property type="evidence" value="ECO:0007669"/>
    <property type="project" value="InterPro"/>
</dbReference>
<feature type="domain" description="Amidohydrolase-related" evidence="2">
    <location>
        <begin position="9"/>
        <end position="333"/>
    </location>
</feature>
<accession>A0A6J7Q697</accession>
<protein>
    <submittedName>
        <fullName evidence="3">Unannotated protein</fullName>
    </submittedName>
</protein>
<dbReference type="GO" id="GO:0016787">
    <property type="term" value="F:hydrolase activity"/>
    <property type="evidence" value="ECO:0007669"/>
    <property type="project" value="InterPro"/>
</dbReference>
<dbReference type="InterPro" id="IPR032465">
    <property type="entry name" value="ACMSD"/>
</dbReference>
<dbReference type="PANTHER" id="PTHR21240">
    <property type="entry name" value="2-AMINO-3-CARBOXYLMUCONATE-6-SEMIALDEHYDE DECARBOXYLASE"/>
    <property type="match status" value="1"/>
</dbReference>
<organism evidence="3">
    <name type="scientific">freshwater metagenome</name>
    <dbReference type="NCBI Taxonomy" id="449393"/>
    <lineage>
        <taxon>unclassified sequences</taxon>
        <taxon>metagenomes</taxon>
        <taxon>ecological metagenomes</taxon>
    </lineage>
</organism>
<dbReference type="GO" id="GO:0019748">
    <property type="term" value="P:secondary metabolic process"/>
    <property type="evidence" value="ECO:0007669"/>
    <property type="project" value="TreeGrafter"/>
</dbReference>
<dbReference type="SUPFAM" id="SSF51556">
    <property type="entry name" value="Metallo-dependent hydrolases"/>
    <property type="match status" value="1"/>
</dbReference>
<dbReference type="PANTHER" id="PTHR21240:SF28">
    <property type="entry name" value="ISO-OROTATE DECARBOXYLASE (EUROFUNG)"/>
    <property type="match status" value="1"/>
</dbReference>
<dbReference type="EMBL" id="CAFBPA010000179">
    <property type="protein sequence ID" value="CAB5012746.1"/>
    <property type="molecule type" value="Genomic_DNA"/>
</dbReference>
<reference evidence="3" key="1">
    <citation type="submission" date="2020-05" db="EMBL/GenBank/DDBJ databases">
        <authorList>
            <person name="Chiriac C."/>
            <person name="Salcher M."/>
            <person name="Ghai R."/>
            <person name="Kavagutti S V."/>
        </authorList>
    </citation>
    <scope>NUCLEOTIDE SEQUENCE</scope>
</reference>
<evidence type="ECO:0000313" key="3">
    <source>
        <dbReference type="EMBL" id="CAB5012746.1"/>
    </source>
</evidence>
<dbReference type="InterPro" id="IPR006680">
    <property type="entry name" value="Amidohydro-rel"/>
</dbReference>
<sequence>MLNDRARIVDVHSHFYPRWYIEKLKKRETIPRVSEDSDGEKFVIFEEEELPGNVGRPITADYWSLEAKLGFMDKHGIDQTILSLGNPWLDPFDEEDGLATARYLNEDFAKLASQTGGRVLGMGALPPHSPNNVATVIREIESQGDVYGAITGTLIAGKTFDDPELNVVWAALEETGVPLLVHPHRGAAMDELEGFGHAMPVAVGFPLETTIALARLVFAGVLHRYPGVRVVGSHGGGTIPFLAGRLDAGWRSDPLLVDAMPTPPSEVLDRLFLDAVLYHPRALLAAADLVGVEHLMFGTDHPFSIADPATNIEAIREAFGGDDAACVLAGAALSLYAQE</sequence>
<dbReference type="Pfam" id="PF04909">
    <property type="entry name" value="Amidohydro_2"/>
    <property type="match status" value="1"/>
</dbReference>
<dbReference type="Gene3D" id="3.20.20.140">
    <property type="entry name" value="Metal-dependent hydrolases"/>
    <property type="match status" value="1"/>
</dbReference>
<dbReference type="InterPro" id="IPR032466">
    <property type="entry name" value="Metal_Hydrolase"/>
</dbReference>
<proteinExistence type="predicted"/>
<evidence type="ECO:0000259" key="2">
    <source>
        <dbReference type="Pfam" id="PF04909"/>
    </source>
</evidence>
<evidence type="ECO:0000256" key="1">
    <source>
        <dbReference type="ARBA" id="ARBA00023239"/>
    </source>
</evidence>
<gene>
    <name evidence="3" type="ORF">UFOPK4043_01140</name>
</gene>